<reference evidence="2 3" key="1">
    <citation type="submission" date="2023-06" db="EMBL/GenBank/DDBJ databases">
        <title>Identification and characterization of horizontal gene transfer across gut microbiota members of farm animals based on homology search.</title>
        <authorList>
            <person name="Schwarzerova J."/>
            <person name="Nykrynova M."/>
            <person name="Jureckova K."/>
            <person name="Cejkova D."/>
            <person name="Rychlik I."/>
        </authorList>
    </citation>
    <scope>NUCLEOTIDE SEQUENCE [LARGE SCALE GENOMIC DNA]</scope>
    <source>
        <strain evidence="2 3">153_Feed</strain>
    </source>
</reference>
<gene>
    <name evidence="2" type="ORF">QUW25_01465</name>
</gene>
<dbReference type="Proteomes" id="UP001529256">
    <property type="component" value="Unassembled WGS sequence"/>
</dbReference>
<reference evidence="2 3" key="3">
    <citation type="submission" date="2023-06" db="EMBL/GenBank/DDBJ databases">
        <authorList>
            <person name="Zeman M."/>
            <person name="Kubasova T."/>
            <person name="Jahodarova E."/>
            <person name="Nykrynova M."/>
            <person name="Rychlik I."/>
        </authorList>
    </citation>
    <scope>NUCLEOTIDE SEQUENCE [LARGE SCALE GENOMIC DNA]</scope>
    <source>
        <strain evidence="2 3">153_Feed</strain>
    </source>
</reference>
<reference evidence="3" key="2">
    <citation type="submission" date="2023-06" db="EMBL/GenBank/DDBJ databases">
        <title>Identification and characterization of horizontal gene transfer across gut microbiota members of farm animals based on homology search.</title>
        <authorList>
            <person name="Zeman M."/>
            <person name="Kubasova T."/>
            <person name="Jahodarova E."/>
            <person name="Nykrynova M."/>
            <person name="Rychlik I."/>
        </authorList>
    </citation>
    <scope>NUCLEOTIDE SEQUENCE [LARGE SCALE GENOMIC DNA]</scope>
    <source>
        <strain evidence="3">153_Feed</strain>
    </source>
</reference>
<organism evidence="2 3">
    <name type="scientific">Thermophilibacter provencensis</name>
    <dbReference type="NCBI Taxonomy" id="1852386"/>
    <lineage>
        <taxon>Bacteria</taxon>
        <taxon>Bacillati</taxon>
        <taxon>Actinomycetota</taxon>
        <taxon>Coriobacteriia</taxon>
        <taxon>Coriobacteriales</taxon>
        <taxon>Atopobiaceae</taxon>
        <taxon>Thermophilibacter</taxon>
    </lineage>
</organism>
<dbReference type="EMBL" id="JAUDEA010000001">
    <property type="protein sequence ID" value="MDM8270359.1"/>
    <property type="molecule type" value="Genomic_DNA"/>
</dbReference>
<comment type="caution">
    <text evidence="2">The sequence shown here is derived from an EMBL/GenBank/DDBJ whole genome shotgun (WGS) entry which is preliminary data.</text>
</comment>
<name>A0ABT7V175_9ACTN</name>
<evidence type="ECO:0000313" key="2">
    <source>
        <dbReference type="EMBL" id="MDM8270359.1"/>
    </source>
</evidence>
<dbReference type="RefSeq" id="WP_289510459.1">
    <property type="nucleotide sequence ID" value="NZ_JAUDEA010000001.1"/>
</dbReference>
<proteinExistence type="predicted"/>
<protein>
    <submittedName>
        <fullName evidence="2">Uncharacterized protein</fullName>
    </submittedName>
</protein>
<evidence type="ECO:0000313" key="3">
    <source>
        <dbReference type="Proteomes" id="UP001529256"/>
    </source>
</evidence>
<sequence length="107" mass="10945">MAQGPNEGREGEAAAGDDAAPGRERYESELGLVDEASRILEERAGVADSVVVRSGYLDLSGKVWACVLQGEGYVEVLMVSESPGGAGSEVVSWSMDVEDAAALAGAG</sequence>
<evidence type="ECO:0000256" key="1">
    <source>
        <dbReference type="SAM" id="MobiDB-lite"/>
    </source>
</evidence>
<accession>A0ABT7V175</accession>
<feature type="region of interest" description="Disordered" evidence="1">
    <location>
        <begin position="1"/>
        <end position="27"/>
    </location>
</feature>
<keyword evidence="3" id="KW-1185">Reference proteome</keyword>